<protein>
    <submittedName>
        <fullName evidence="15">Major histocompatibility complex class I-related protein-like</fullName>
    </submittedName>
</protein>
<dbReference type="Gene3D" id="2.60.40.10">
    <property type="entry name" value="Immunoglobulins"/>
    <property type="match status" value="1"/>
</dbReference>
<evidence type="ECO:0000256" key="7">
    <source>
        <dbReference type="ARBA" id="ARBA00023136"/>
    </source>
</evidence>
<dbReference type="SUPFAM" id="SSF48726">
    <property type="entry name" value="Immunoglobulin"/>
    <property type="match status" value="1"/>
</dbReference>
<dbReference type="FunFam" id="2.60.40.10:FF:000204">
    <property type="entry name" value="Major histocompatibility complex, class I-related protein"/>
    <property type="match status" value="1"/>
</dbReference>
<gene>
    <name evidence="15" type="ORF">NXF25_004191</name>
</gene>
<keyword evidence="7 12" id="KW-0472">Membrane</keyword>
<dbReference type="GO" id="GO:0005615">
    <property type="term" value="C:extracellular space"/>
    <property type="evidence" value="ECO:0007669"/>
    <property type="project" value="TreeGrafter"/>
</dbReference>
<dbReference type="PANTHER" id="PTHR16675:SF242">
    <property type="entry name" value="MAJOR HISTOCOMPATIBILITY COMPLEX CLASS I-RELATED GENE PROTEIN"/>
    <property type="match status" value="1"/>
</dbReference>
<dbReference type="AlphaFoldDB" id="A0AAW1BVP6"/>
<dbReference type="Gene3D" id="3.30.500.10">
    <property type="entry name" value="MHC class I-like antigen recognition-like"/>
    <property type="match status" value="1"/>
</dbReference>
<keyword evidence="6 12" id="KW-1133">Transmembrane helix</keyword>
<dbReference type="PANTHER" id="PTHR16675">
    <property type="entry name" value="MHC CLASS I-RELATED"/>
    <property type="match status" value="1"/>
</dbReference>
<evidence type="ECO:0000256" key="5">
    <source>
        <dbReference type="ARBA" id="ARBA00022859"/>
    </source>
</evidence>
<dbReference type="InterPro" id="IPR011162">
    <property type="entry name" value="MHC_I/II-like_Ag-recog"/>
</dbReference>
<evidence type="ECO:0000256" key="4">
    <source>
        <dbReference type="ARBA" id="ARBA00022729"/>
    </source>
</evidence>
<dbReference type="Proteomes" id="UP001474421">
    <property type="component" value="Unassembled WGS sequence"/>
</dbReference>
<evidence type="ECO:0000256" key="8">
    <source>
        <dbReference type="ARBA" id="ARBA00023157"/>
    </source>
</evidence>
<evidence type="ECO:0000256" key="13">
    <source>
        <dbReference type="SAM" id="SignalP"/>
    </source>
</evidence>
<name>A0AAW1BVP6_CROAD</name>
<feature type="region of interest" description="Disordered" evidence="11">
    <location>
        <begin position="333"/>
        <end position="367"/>
    </location>
</feature>
<evidence type="ECO:0000256" key="11">
    <source>
        <dbReference type="SAM" id="MobiDB-lite"/>
    </source>
</evidence>
<comment type="similarity">
    <text evidence="10">Belongs to the MHC class I family.</text>
</comment>
<dbReference type="InterPro" id="IPR011161">
    <property type="entry name" value="MHC_I-like_Ag-recog"/>
</dbReference>
<dbReference type="PROSITE" id="PS50835">
    <property type="entry name" value="IG_LIKE"/>
    <property type="match status" value="1"/>
</dbReference>
<evidence type="ECO:0000256" key="1">
    <source>
        <dbReference type="ARBA" id="ARBA00004479"/>
    </source>
</evidence>
<dbReference type="GO" id="GO:0009897">
    <property type="term" value="C:external side of plasma membrane"/>
    <property type="evidence" value="ECO:0007669"/>
    <property type="project" value="TreeGrafter"/>
</dbReference>
<dbReference type="GO" id="GO:0006955">
    <property type="term" value="P:immune response"/>
    <property type="evidence" value="ECO:0007669"/>
    <property type="project" value="TreeGrafter"/>
</dbReference>
<dbReference type="SUPFAM" id="SSF54452">
    <property type="entry name" value="MHC antigen-recognition domain"/>
    <property type="match status" value="1"/>
</dbReference>
<dbReference type="EMBL" id="JAOTOJ010000002">
    <property type="protein sequence ID" value="KAK9405417.1"/>
    <property type="molecule type" value="Genomic_DNA"/>
</dbReference>
<keyword evidence="5" id="KW-0391">Immunity</keyword>
<keyword evidence="2" id="KW-0490">MHC I</keyword>
<feature type="transmembrane region" description="Helical" evidence="12">
    <location>
        <begin position="301"/>
        <end position="325"/>
    </location>
</feature>
<dbReference type="InterPro" id="IPR003006">
    <property type="entry name" value="Ig/MHC_CS"/>
</dbReference>
<feature type="domain" description="Ig-like" evidence="14">
    <location>
        <begin position="204"/>
        <end position="291"/>
    </location>
</feature>
<dbReference type="InterPro" id="IPR036179">
    <property type="entry name" value="Ig-like_dom_sf"/>
</dbReference>
<evidence type="ECO:0000256" key="3">
    <source>
        <dbReference type="ARBA" id="ARBA00022692"/>
    </source>
</evidence>
<dbReference type="FunFam" id="3.30.500.10:FF:000001">
    <property type="entry name" value="H-2 class I histocompatibility antigen, alpha chain"/>
    <property type="match status" value="1"/>
</dbReference>
<proteinExistence type="inferred from homology"/>
<keyword evidence="4 13" id="KW-0732">Signal</keyword>
<evidence type="ECO:0000313" key="15">
    <source>
        <dbReference type="EMBL" id="KAK9405417.1"/>
    </source>
</evidence>
<dbReference type="InterPro" id="IPR003597">
    <property type="entry name" value="Ig_C1-set"/>
</dbReference>
<keyword evidence="3 12" id="KW-0812">Transmembrane</keyword>
<dbReference type="InterPro" id="IPR050208">
    <property type="entry name" value="MHC_class-I_related"/>
</dbReference>
<dbReference type="InterPro" id="IPR013783">
    <property type="entry name" value="Ig-like_fold"/>
</dbReference>
<dbReference type="Pfam" id="PF07654">
    <property type="entry name" value="C1-set"/>
    <property type="match status" value="1"/>
</dbReference>
<dbReference type="PROSITE" id="PS00290">
    <property type="entry name" value="IG_MHC"/>
    <property type="match status" value="1"/>
</dbReference>
<feature type="compositionally biased region" description="Basic and acidic residues" evidence="11">
    <location>
        <begin position="338"/>
        <end position="349"/>
    </location>
</feature>
<keyword evidence="9" id="KW-0325">Glycoprotein</keyword>
<comment type="subcellular location">
    <subcellularLocation>
        <location evidence="1">Membrane</location>
        <topology evidence="1">Single-pass type I membrane protein</topology>
    </subcellularLocation>
</comment>
<dbReference type="InterPro" id="IPR007110">
    <property type="entry name" value="Ig-like_dom"/>
</dbReference>
<dbReference type="PRINTS" id="PR01638">
    <property type="entry name" value="MHCCLASSI"/>
</dbReference>
<evidence type="ECO:0000256" key="6">
    <source>
        <dbReference type="ARBA" id="ARBA00022989"/>
    </source>
</evidence>
<feature type="signal peptide" evidence="13">
    <location>
        <begin position="1"/>
        <end position="16"/>
    </location>
</feature>
<dbReference type="SMART" id="SM00407">
    <property type="entry name" value="IGc1"/>
    <property type="match status" value="1"/>
</dbReference>
<evidence type="ECO:0000256" key="2">
    <source>
        <dbReference type="ARBA" id="ARBA00022451"/>
    </source>
</evidence>
<evidence type="ECO:0000313" key="16">
    <source>
        <dbReference type="Proteomes" id="UP001474421"/>
    </source>
</evidence>
<comment type="caution">
    <text evidence="15">The sequence shown here is derived from an EMBL/GenBank/DDBJ whole genome shotgun (WGS) entry which is preliminary data.</text>
</comment>
<keyword evidence="16" id="KW-1185">Reference proteome</keyword>
<evidence type="ECO:0000259" key="14">
    <source>
        <dbReference type="PROSITE" id="PS50835"/>
    </source>
</evidence>
<evidence type="ECO:0000256" key="10">
    <source>
        <dbReference type="RuleBase" id="RU004439"/>
    </source>
</evidence>
<keyword evidence="8" id="KW-1015">Disulfide bond</keyword>
<dbReference type="GO" id="GO:0042612">
    <property type="term" value="C:MHC class I protein complex"/>
    <property type="evidence" value="ECO:0007669"/>
    <property type="project" value="UniProtKB-KW"/>
</dbReference>
<evidence type="ECO:0000256" key="9">
    <source>
        <dbReference type="ARBA" id="ARBA00023180"/>
    </source>
</evidence>
<feature type="chain" id="PRO_5043463551" evidence="13">
    <location>
        <begin position="17"/>
        <end position="367"/>
    </location>
</feature>
<organism evidence="15 16">
    <name type="scientific">Crotalus adamanteus</name>
    <name type="common">Eastern diamondback rattlesnake</name>
    <dbReference type="NCBI Taxonomy" id="8729"/>
    <lineage>
        <taxon>Eukaryota</taxon>
        <taxon>Metazoa</taxon>
        <taxon>Chordata</taxon>
        <taxon>Craniata</taxon>
        <taxon>Vertebrata</taxon>
        <taxon>Euteleostomi</taxon>
        <taxon>Lepidosauria</taxon>
        <taxon>Squamata</taxon>
        <taxon>Bifurcata</taxon>
        <taxon>Unidentata</taxon>
        <taxon>Episquamata</taxon>
        <taxon>Toxicofera</taxon>
        <taxon>Serpentes</taxon>
        <taxon>Colubroidea</taxon>
        <taxon>Viperidae</taxon>
        <taxon>Crotalinae</taxon>
        <taxon>Crotalus</taxon>
    </lineage>
</organism>
<dbReference type="InterPro" id="IPR001039">
    <property type="entry name" value="MHC_I_a_a1/a2"/>
</dbReference>
<dbReference type="Pfam" id="PF00129">
    <property type="entry name" value="MHC_I"/>
    <property type="match status" value="1"/>
</dbReference>
<dbReference type="GO" id="GO:0002474">
    <property type="term" value="P:antigen processing and presentation of peptide antigen via MHC class I"/>
    <property type="evidence" value="ECO:0007669"/>
    <property type="project" value="UniProtKB-KW"/>
</dbReference>
<dbReference type="InterPro" id="IPR037055">
    <property type="entry name" value="MHC_I-like_Ag-recog_sf"/>
</dbReference>
<accession>A0AAW1BVP6</accession>
<feature type="compositionally biased region" description="Polar residues" evidence="11">
    <location>
        <begin position="353"/>
        <end position="367"/>
    </location>
</feature>
<sequence length="367" mass="42095">MGLLAAMALVLTSVGASDSRSDTLHYFYTTVWEPKQDTPWFTAVASLNGHLGGHYDSKTRRAVPRLSWMKKVEEEDPQFWAWNTEKARSDELRLWRDMENLKKQYNQTGGLHIWQKMYGCELREDGSKGGYDQYSYDGRDFLSFDKETLTWTATDHEAQLIKRAWEADLDRLQRNKLFLEEICIGLLRKFLEYGKEAFARKELPTVKVTHLMDPSGKLETLVCQAFGFYPKEINATWRKDGVIWEKETFRKSIAPNSDGTYHAWLSIRINPKERDCYRCHVEHASLAEPLVVGWEEKTVPFAVGTILGGVLAAFLLALVGLIVCIRVQKKKRKTSPTSEDKSSEPESDKLMTLTPTHNTATIQKFTA</sequence>
<dbReference type="CDD" id="cd07698">
    <property type="entry name" value="IgC1_MHC_I_alpha3"/>
    <property type="match status" value="1"/>
</dbReference>
<evidence type="ECO:0000256" key="12">
    <source>
        <dbReference type="SAM" id="Phobius"/>
    </source>
</evidence>
<reference evidence="15 16" key="1">
    <citation type="journal article" date="2024" name="Proc. Natl. Acad. Sci. U.S.A.">
        <title>The genetic regulatory architecture and epigenomic basis for age-related changes in rattlesnake venom.</title>
        <authorList>
            <person name="Hogan M.P."/>
            <person name="Holding M.L."/>
            <person name="Nystrom G.S."/>
            <person name="Colston T.J."/>
            <person name="Bartlett D.A."/>
            <person name="Mason A.J."/>
            <person name="Ellsworth S.A."/>
            <person name="Rautsaw R.M."/>
            <person name="Lawrence K.C."/>
            <person name="Strickland J.L."/>
            <person name="He B."/>
            <person name="Fraser P."/>
            <person name="Margres M.J."/>
            <person name="Gilbert D.M."/>
            <person name="Gibbs H.L."/>
            <person name="Parkinson C.L."/>
            <person name="Rokyta D.R."/>
        </authorList>
    </citation>
    <scope>NUCLEOTIDE SEQUENCE [LARGE SCALE GENOMIC DNA]</scope>
    <source>
        <strain evidence="15">DRR0105</strain>
    </source>
</reference>